<sequence length="894" mass="102183">MPPKRTRKKSKALTEVKESDGEDCDDLADSARSLLNHIILTHPKLRIKEIIERGSAATIADLSANFSNASDWLHAQKAALKEMMTEAGAPSRAVPKTPRRGVAFARFRETVEMYISRSLILEEQSSDRMGREDEVQLTTTTQDEPSCEESDGESSYEDAVGGIPMSSEDTVPMRVASAGSHSIGDSVPTSETYVSASENPDRLPEPQHPVHIKVECVTPPTYSCEQPILSIPNVEVPSVTNVVTKQEILSSTRERAGRSVANTLVDESSKRVLRSAARMKVGTSSTSVAKPCDDEAFPSLSRSHQKDVPTAAFPEAEVRAAAGASHTRLPRVIHQHIVTTPCRREFKSAVQRVMDDQEIARALSPKRAVVRTPRSKGNVKTSSHAESINMAAKMKAEASRKEKEQQAAYLREEQCRERAERIRKEREEKALRAQRRREQKEAEEKLKAEELKKKEERDERRREEIRLQKSPARTPSRVVSPARVPRVVPNAQPRSASKVLFPTTPGRVPSKIARIVEADGETSREPTMNTPSRENRRKPFPRKAPTADGSNDGLRVGSTRGETELENKEEQEDNQDWFAKHRERLRLEQDRFTKLNEDRYVEFIKMEVDDVEEEVNLEEELRHMPHGQERKEEQQKENKEEEQRLTEEEERRKRKEHEEAFIREQQRLEQLEAERKKEEERRQKEEQKKLLEEQQKRIIEEEKRLREEAEAEKKEKQRIEKEEAMFRLNVSSSAELHNRHLDNVSMNASHIHNKSSSHHSSYEMTPDKKYKAATNNNYNIDDLSSGDETDEEDAPRKKVPTWAEGAEFRLTIEMQSKKLASGGFDPELYFGEIETPDLVLIFGDKKRYPRRGSSGIWESPIGKPRQGVVPRFLLMSNFSHLIACLLIILLCRSY</sequence>
<feature type="compositionally biased region" description="Basic and acidic residues" evidence="8">
    <location>
        <begin position="619"/>
        <end position="716"/>
    </location>
</feature>
<keyword evidence="4" id="KW-0963">Cytoplasm</keyword>
<keyword evidence="9" id="KW-0812">Transmembrane</keyword>
<evidence type="ECO:0000256" key="3">
    <source>
        <dbReference type="ARBA" id="ARBA00010042"/>
    </source>
</evidence>
<evidence type="ECO:0000256" key="4">
    <source>
        <dbReference type="ARBA" id="ARBA00022490"/>
    </source>
</evidence>
<name>A0ABR1C730_NECAM</name>
<evidence type="ECO:0000259" key="10">
    <source>
        <dbReference type="Pfam" id="PF03941"/>
    </source>
</evidence>
<evidence type="ECO:0000256" key="1">
    <source>
        <dbReference type="ARBA" id="ARBA00004123"/>
    </source>
</evidence>
<dbReference type="EMBL" id="JAVFWL010000002">
    <property type="protein sequence ID" value="KAK6734331.1"/>
    <property type="molecule type" value="Genomic_DNA"/>
</dbReference>
<feature type="region of interest" description="Disordered" evidence="8">
    <location>
        <begin position="776"/>
        <end position="798"/>
    </location>
</feature>
<comment type="similarity">
    <text evidence="3">Belongs to the INCENP family.</text>
</comment>
<feature type="region of interest" description="Disordered" evidence="8">
    <location>
        <begin position="616"/>
        <end position="716"/>
    </location>
</feature>
<evidence type="ECO:0000313" key="11">
    <source>
        <dbReference type="EMBL" id="KAK6734331.1"/>
    </source>
</evidence>
<feature type="compositionally biased region" description="Polar residues" evidence="8">
    <location>
        <begin position="187"/>
        <end position="198"/>
    </location>
</feature>
<keyword evidence="7" id="KW-0539">Nucleus</keyword>
<organism evidence="11 12">
    <name type="scientific">Necator americanus</name>
    <name type="common">Human hookworm</name>
    <dbReference type="NCBI Taxonomy" id="51031"/>
    <lineage>
        <taxon>Eukaryota</taxon>
        <taxon>Metazoa</taxon>
        <taxon>Ecdysozoa</taxon>
        <taxon>Nematoda</taxon>
        <taxon>Chromadorea</taxon>
        <taxon>Rhabditida</taxon>
        <taxon>Rhabditina</taxon>
        <taxon>Rhabditomorpha</taxon>
        <taxon>Strongyloidea</taxon>
        <taxon>Ancylostomatidae</taxon>
        <taxon>Bunostominae</taxon>
        <taxon>Necator</taxon>
    </lineage>
</organism>
<feature type="compositionally biased region" description="Basic and acidic residues" evidence="8">
    <location>
        <begin position="514"/>
        <end position="524"/>
    </location>
</feature>
<evidence type="ECO:0000313" key="12">
    <source>
        <dbReference type="Proteomes" id="UP001303046"/>
    </source>
</evidence>
<feature type="region of interest" description="Disordered" evidence="8">
    <location>
        <begin position="434"/>
        <end position="578"/>
    </location>
</feature>
<feature type="region of interest" description="Disordered" evidence="8">
    <location>
        <begin position="125"/>
        <end position="207"/>
    </location>
</feature>
<dbReference type="Proteomes" id="UP001303046">
    <property type="component" value="Unassembled WGS sequence"/>
</dbReference>
<feature type="compositionally biased region" description="Basic and acidic residues" evidence="8">
    <location>
        <begin position="394"/>
        <end position="405"/>
    </location>
</feature>
<accession>A0ABR1C730</accession>
<dbReference type="Pfam" id="PF03941">
    <property type="entry name" value="INCENP_ARK-bind"/>
    <property type="match status" value="1"/>
</dbReference>
<feature type="compositionally biased region" description="Acidic residues" evidence="8">
    <location>
        <begin position="145"/>
        <end position="156"/>
    </location>
</feature>
<feature type="compositionally biased region" description="Basic and acidic residues" evidence="8">
    <location>
        <begin position="434"/>
        <end position="467"/>
    </location>
</feature>
<feature type="region of interest" description="Disordered" evidence="8">
    <location>
        <begin position="1"/>
        <end position="24"/>
    </location>
</feature>
<feature type="compositionally biased region" description="Basic residues" evidence="8">
    <location>
        <begin position="1"/>
        <end position="11"/>
    </location>
</feature>
<dbReference type="PANTHER" id="PTHR13142">
    <property type="entry name" value="INNER CENTROMERE PROTEIN"/>
    <property type="match status" value="1"/>
</dbReference>
<comment type="caution">
    <text evidence="11">The sequence shown here is derived from an EMBL/GenBank/DDBJ whole genome shotgun (WGS) entry which is preliminary data.</text>
</comment>
<keyword evidence="12" id="KW-1185">Reference proteome</keyword>
<feature type="compositionally biased region" description="Acidic residues" evidence="8">
    <location>
        <begin position="784"/>
        <end position="793"/>
    </location>
</feature>
<feature type="transmembrane region" description="Helical" evidence="9">
    <location>
        <begin position="872"/>
        <end position="891"/>
    </location>
</feature>
<feature type="domain" description="Inner centromere protein ARK-binding" evidence="10">
    <location>
        <begin position="782"/>
        <end position="842"/>
    </location>
</feature>
<keyword evidence="9" id="KW-1133">Transmembrane helix</keyword>
<feature type="region of interest" description="Disordered" evidence="8">
    <location>
        <begin position="364"/>
        <end position="405"/>
    </location>
</feature>
<evidence type="ECO:0000256" key="9">
    <source>
        <dbReference type="SAM" id="Phobius"/>
    </source>
</evidence>
<keyword evidence="9" id="KW-0472">Membrane</keyword>
<dbReference type="Gene3D" id="6.10.250.2990">
    <property type="match status" value="1"/>
</dbReference>
<evidence type="ECO:0000256" key="2">
    <source>
        <dbReference type="ARBA" id="ARBA00004186"/>
    </source>
</evidence>
<keyword evidence="5" id="KW-0159">Chromosome partition</keyword>
<gene>
    <name evidence="11" type="primary">Necator_chrII.g5651</name>
    <name evidence="11" type="ORF">RB195_017858</name>
</gene>
<keyword evidence="6" id="KW-0206">Cytoskeleton</keyword>
<dbReference type="InterPro" id="IPR005635">
    <property type="entry name" value="Inner_centromere_prot_ARK-bd"/>
</dbReference>
<evidence type="ECO:0000256" key="8">
    <source>
        <dbReference type="SAM" id="MobiDB-lite"/>
    </source>
</evidence>
<comment type="subcellular location">
    <subcellularLocation>
        <location evidence="2">Cytoplasm</location>
        <location evidence="2">Cytoskeleton</location>
        <location evidence="2">Spindle</location>
    </subcellularLocation>
    <subcellularLocation>
        <location evidence="1">Nucleus</location>
    </subcellularLocation>
</comment>
<reference evidence="11 12" key="1">
    <citation type="submission" date="2023-08" db="EMBL/GenBank/DDBJ databases">
        <title>A Necator americanus chromosomal reference genome.</title>
        <authorList>
            <person name="Ilik V."/>
            <person name="Petrzelkova K.J."/>
            <person name="Pardy F."/>
            <person name="Fuh T."/>
            <person name="Niatou-Singa F.S."/>
            <person name="Gouil Q."/>
            <person name="Baker L."/>
            <person name="Ritchie M.E."/>
            <person name="Jex A.R."/>
            <person name="Gazzola D."/>
            <person name="Li H."/>
            <person name="Toshio Fujiwara R."/>
            <person name="Zhan B."/>
            <person name="Aroian R.V."/>
            <person name="Pafco B."/>
            <person name="Schwarz E.M."/>
        </authorList>
    </citation>
    <scope>NUCLEOTIDE SEQUENCE [LARGE SCALE GENOMIC DNA]</scope>
    <source>
        <strain evidence="11 12">Aroian</strain>
        <tissue evidence="11">Whole animal</tissue>
    </source>
</reference>
<feature type="compositionally biased region" description="Basic and acidic residues" evidence="8">
    <location>
        <begin position="125"/>
        <end position="134"/>
    </location>
</feature>
<evidence type="ECO:0000256" key="5">
    <source>
        <dbReference type="ARBA" id="ARBA00022829"/>
    </source>
</evidence>
<evidence type="ECO:0000256" key="6">
    <source>
        <dbReference type="ARBA" id="ARBA00023212"/>
    </source>
</evidence>
<evidence type="ECO:0000256" key="7">
    <source>
        <dbReference type="ARBA" id="ARBA00023242"/>
    </source>
</evidence>
<feature type="compositionally biased region" description="Low complexity" evidence="8">
    <location>
        <begin position="473"/>
        <end position="494"/>
    </location>
</feature>
<protein>
    <recommendedName>
        <fullName evidence="10">Inner centromere protein ARK-binding domain-containing protein</fullName>
    </recommendedName>
</protein>
<dbReference type="PANTHER" id="PTHR13142:SF1">
    <property type="entry name" value="INNER CENTROMERE PROTEIN"/>
    <property type="match status" value="1"/>
</dbReference>
<proteinExistence type="inferred from homology"/>